<keyword evidence="3" id="KW-0812">Transmembrane</keyword>
<comment type="subcellular location">
    <subcellularLocation>
        <location evidence="1">Cell inner membrane</location>
        <topology evidence="1">Multi-pass membrane protein</topology>
    </subcellularLocation>
</comment>
<organism evidence="7 8">
    <name type="scientific">Streptomyces zinciresistens K42</name>
    <dbReference type="NCBI Taxonomy" id="700597"/>
    <lineage>
        <taxon>Bacteria</taxon>
        <taxon>Bacillati</taxon>
        <taxon>Actinomycetota</taxon>
        <taxon>Actinomycetes</taxon>
        <taxon>Kitasatosporales</taxon>
        <taxon>Streptomycetaceae</taxon>
        <taxon>Streptomyces</taxon>
    </lineage>
</organism>
<evidence type="ECO:0000256" key="5">
    <source>
        <dbReference type="ARBA" id="ARBA00023136"/>
    </source>
</evidence>
<keyword evidence="5" id="KW-0472">Membrane</keyword>
<feature type="region of interest" description="Disordered" evidence="6">
    <location>
        <begin position="1"/>
        <end position="32"/>
    </location>
</feature>
<dbReference type="PANTHER" id="PTHR23501:SF191">
    <property type="entry name" value="VACUOLAR BASIC AMINO ACID TRANSPORTER 4"/>
    <property type="match status" value="1"/>
</dbReference>
<dbReference type="PATRIC" id="fig|700597.3.peg.447"/>
<keyword evidence="8" id="KW-1185">Reference proteome</keyword>
<gene>
    <name evidence="7" type="ORF">SZN_02317</name>
</gene>
<dbReference type="PANTHER" id="PTHR23501">
    <property type="entry name" value="MAJOR FACILITATOR SUPERFAMILY"/>
    <property type="match status" value="1"/>
</dbReference>
<accession>G2G4R0</accession>
<protein>
    <submittedName>
        <fullName evidence="7">EmrB/QacA family drug resistance transporter</fullName>
    </submittedName>
</protein>
<comment type="caution">
    <text evidence="7">The sequence shown here is derived from an EMBL/GenBank/DDBJ whole genome shotgun (WGS) entry which is preliminary data.</text>
</comment>
<keyword evidence="4" id="KW-1133">Transmembrane helix</keyword>
<reference evidence="7 8" key="1">
    <citation type="submission" date="2011-08" db="EMBL/GenBank/DDBJ databases">
        <authorList>
            <person name="Lin Y."/>
            <person name="Hao X."/>
            <person name="Johnstone L."/>
            <person name="Miller S.J."/>
            <person name="Wei G."/>
            <person name="Rensing C."/>
        </authorList>
    </citation>
    <scope>NUCLEOTIDE SEQUENCE [LARGE SCALE GENOMIC DNA]</scope>
    <source>
        <strain evidence="7 8">K42</strain>
    </source>
</reference>
<evidence type="ECO:0000256" key="3">
    <source>
        <dbReference type="ARBA" id="ARBA00022692"/>
    </source>
</evidence>
<dbReference type="EMBL" id="AGBF01000003">
    <property type="protein sequence ID" value="EGX61533.1"/>
    <property type="molecule type" value="Genomic_DNA"/>
</dbReference>
<evidence type="ECO:0000256" key="6">
    <source>
        <dbReference type="SAM" id="MobiDB-lite"/>
    </source>
</evidence>
<dbReference type="InterPro" id="IPR036259">
    <property type="entry name" value="MFS_trans_sf"/>
</dbReference>
<dbReference type="AlphaFoldDB" id="G2G4R0"/>
<dbReference type="GO" id="GO:0022857">
    <property type="term" value="F:transmembrane transporter activity"/>
    <property type="evidence" value="ECO:0007669"/>
    <property type="project" value="TreeGrafter"/>
</dbReference>
<dbReference type="Proteomes" id="UP000004217">
    <property type="component" value="Unassembled WGS sequence"/>
</dbReference>
<evidence type="ECO:0000256" key="2">
    <source>
        <dbReference type="ARBA" id="ARBA00022448"/>
    </source>
</evidence>
<evidence type="ECO:0000256" key="4">
    <source>
        <dbReference type="ARBA" id="ARBA00022989"/>
    </source>
</evidence>
<dbReference type="SUPFAM" id="SSF103473">
    <property type="entry name" value="MFS general substrate transporter"/>
    <property type="match status" value="1"/>
</dbReference>
<keyword evidence="2" id="KW-0813">Transport</keyword>
<evidence type="ECO:0000256" key="1">
    <source>
        <dbReference type="ARBA" id="ARBA00004429"/>
    </source>
</evidence>
<dbReference type="GO" id="GO:0005886">
    <property type="term" value="C:plasma membrane"/>
    <property type="evidence" value="ECO:0007669"/>
    <property type="project" value="UniProtKB-SubCell"/>
</dbReference>
<evidence type="ECO:0000313" key="7">
    <source>
        <dbReference type="EMBL" id="EGX61533.1"/>
    </source>
</evidence>
<feature type="compositionally biased region" description="Basic residues" evidence="6">
    <location>
        <begin position="19"/>
        <end position="28"/>
    </location>
</feature>
<name>G2G4R0_9ACTN</name>
<sequence>MLILPSMPGMSTAQPPGGRLRRRPRPGRRSSCSAGAPLVTAFAFTLVVGAGVDALVQSTMVATTNNADPREMGAVTGTAARVRTIGGSLGGAQFGALRSSRMTDVLTERLGPAAQQRLTAGGVLTPAGLTDMSTATRDAVREVVSSGLRGVPLGAVVLSAIAVGHGAVAGACPCCADCRCFPRAGRGGPGRRWSCHARGWR</sequence>
<evidence type="ECO:0000313" key="8">
    <source>
        <dbReference type="Proteomes" id="UP000004217"/>
    </source>
</evidence>
<proteinExistence type="predicted"/>